<dbReference type="Pfam" id="PF02611">
    <property type="entry name" value="CDH"/>
    <property type="match status" value="1"/>
</dbReference>
<evidence type="ECO:0000256" key="7">
    <source>
        <dbReference type="ARBA" id="ARBA00019608"/>
    </source>
</evidence>
<dbReference type="InterPro" id="IPR036265">
    <property type="entry name" value="HIT-like_sf"/>
</dbReference>
<dbReference type="Proteomes" id="UP000721844">
    <property type="component" value="Unassembled WGS sequence"/>
</dbReference>
<evidence type="ECO:0000256" key="2">
    <source>
        <dbReference type="ARBA" id="ARBA00004162"/>
    </source>
</evidence>
<evidence type="ECO:0000256" key="6">
    <source>
        <dbReference type="ARBA" id="ARBA00012375"/>
    </source>
</evidence>
<dbReference type="SUPFAM" id="SSF54197">
    <property type="entry name" value="HIT-like"/>
    <property type="match status" value="1"/>
</dbReference>
<keyword evidence="9" id="KW-0444">Lipid biosynthesis</keyword>
<dbReference type="EC" id="3.6.1.26" evidence="6"/>
<comment type="subcellular location">
    <subcellularLocation>
        <location evidence="2">Cell membrane</location>
        <topology evidence="2">Single-pass membrane protein</topology>
    </subcellularLocation>
</comment>
<sequence length="266" mass="28477">MRFSDKWPLKSGFASRALLVMAAAAIAFLPIVIVRAAEDPNILWKIVNGKCVVDQKSFGHPAPCARVDLGGGYAILKDIVGETQYLLIPTTRITGIESPALLQPGTPNYFAQAWSQTPLIAARLGHFLPRVDLSLAINSVHGRTQLQLHIHMDCISEATQAALMRHMNEITPAWTSFPEPLHGHPYQVMRIMGESLGATSPFQLLADGLPGASGQMGAYTLVLVGAEFPAAGPGFILLAGKADLARADFGSGEDLQDHQCALGHLP</sequence>
<keyword evidence="8" id="KW-1003">Cell membrane</keyword>
<proteinExistence type="inferred from homology"/>
<evidence type="ECO:0000256" key="11">
    <source>
        <dbReference type="ARBA" id="ARBA00022801"/>
    </source>
</evidence>
<dbReference type="PIRSF" id="PIRSF001273">
    <property type="entry name" value="CDH"/>
    <property type="match status" value="1"/>
</dbReference>
<dbReference type="InterPro" id="IPR003763">
    <property type="entry name" value="CDP-diacylglyc_Pase"/>
</dbReference>
<comment type="pathway">
    <text evidence="3">Phospholipid metabolism; CDP-diacylglycerol degradation; phosphatidate from CDP-diacylglycerol: step 1/1.</text>
</comment>
<evidence type="ECO:0000256" key="17">
    <source>
        <dbReference type="ARBA" id="ARBA00032888"/>
    </source>
</evidence>
<evidence type="ECO:0000256" key="18">
    <source>
        <dbReference type="ARBA" id="ARBA00032892"/>
    </source>
</evidence>
<dbReference type="Gene3D" id="3.30.428.30">
    <property type="entry name" value="HIT family - CDH-like"/>
    <property type="match status" value="1"/>
</dbReference>
<evidence type="ECO:0000313" key="20">
    <source>
        <dbReference type="Proteomes" id="UP000721844"/>
    </source>
</evidence>
<dbReference type="GO" id="GO:0005886">
    <property type="term" value="C:plasma membrane"/>
    <property type="evidence" value="ECO:0007669"/>
    <property type="project" value="UniProtKB-SubCell"/>
</dbReference>
<keyword evidence="13" id="KW-0443">Lipid metabolism</keyword>
<name>A0A963Z2W8_9PROT</name>
<protein>
    <recommendedName>
        <fullName evidence="7">CDP-diacylglycerol pyrophosphatase</fullName>
        <ecNumber evidence="6">3.6.1.26</ecNumber>
    </recommendedName>
    <alternativeName>
        <fullName evidence="17">CDP-diacylglycerol phosphatidylhydrolase</fullName>
    </alternativeName>
    <alternativeName>
        <fullName evidence="18">CDP-diglyceride hydrolase</fullName>
    </alternativeName>
</protein>
<keyword evidence="20" id="KW-1185">Reference proteome</keyword>
<dbReference type="AlphaFoldDB" id="A0A963Z2W8"/>
<evidence type="ECO:0000313" key="19">
    <source>
        <dbReference type="EMBL" id="MCB8880895.1"/>
    </source>
</evidence>
<evidence type="ECO:0000256" key="12">
    <source>
        <dbReference type="ARBA" id="ARBA00022989"/>
    </source>
</evidence>
<evidence type="ECO:0000256" key="5">
    <source>
        <dbReference type="ARBA" id="ARBA00006435"/>
    </source>
</evidence>
<evidence type="ECO:0000256" key="14">
    <source>
        <dbReference type="ARBA" id="ARBA00023136"/>
    </source>
</evidence>
<keyword evidence="12" id="KW-1133">Transmembrane helix</keyword>
<keyword evidence="16" id="KW-1208">Phospholipid metabolism</keyword>
<dbReference type="NCBIfam" id="NF003986">
    <property type="entry name" value="PRK05471.1-5"/>
    <property type="match status" value="1"/>
</dbReference>
<keyword evidence="14" id="KW-0472">Membrane</keyword>
<evidence type="ECO:0000256" key="16">
    <source>
        <dbReference type="ARBA" id="ARBA00023264"/>
    </source>
</evidence>
<comment type="caution">
    <text evidence="19">The sequence shown here is derived from an EMBL/GenBank/DDBJ whole genome shotgun (WGS) entry which is preliminary data.</text>
</comment>
<comment type="pathway">
    <text evidence="4">Lipid metabolism.</text>
</comment>
<organism evidence="19 20">
    <name type="scientific">Acidisoma cellulosilyticum</name>
    <dbReference type="NCBI Taxonomy" id="2802395"/>
    <lineage>
        <taxon>Bacteria</taxon>
        <taxon>Pseudomonadati</taxon>
        <taxon>Pseudomonadota</taxon>
        <taxon>Alphaproteobacteria</taxon>
        <taxon>Acetobacterales</taxon>
        <taxon>Acidocellaceae</taxon>
        <taxon>Acidisoma</taxon>
    </lineage>
</organism>
<dbReference type="RefSeq" id="WP_227307543.1">
    <property type="nucleotide sequence ID" value="NZ_JAESVA010000003.1"/>
</dbReference>
<dbReference type="GO" id="GO:0008654">
    <property type="term" value="P:phospholipid biosynthetic process"/>
    <property type="evidence" value="ECO:0007669"/>
    <property type="project" value="UniProtKB-KW"/>
</dbReference>
<evidence type="ECO:0000256" key="15">
    <source>
        <dbReference type="ARBA" id="ARBA00023209"/>
    </source>
</evidence>
<evidence type="ECO:0000256" key="1">
    <source>
        <dbReference type="ARBA" id="ARBA00001007"/>
    </source>
</evidence>
<keyword evidence="10" id="KW-0812">Transmembrane</keyword>
<evidence type="ECO:0000256" key="9">
    <source>
        <dbReference type="ARBA" id="ARBA00022516"/>
    </source>
</evidence>
<evidence type="ECO:0000256" key="4">
    <source>
        <dbReference type="ARBA" id="ARBA00005189"/>
    </source>
</evidence>
<dbReference type="GO" id="GO:0008715">
    <property type="term" value="F:CDP-diacylglycerol diphosphatase activity"/>
    <property type="evidence" value="ECO:0007669"/>
    <property type="project" value="UniProtKB-EC"/>
</dbReference>
<evidence type="ECO:0000256" key="10">
    <source>
        <dbReference type="ARBA" id="ARBA00022692"/>
    </source>
</evidence>
<gene>
    <name evidence="19" type="ORF">ACELLULO517_11675</name>
</gene>
<evidence type="ECO:0000256" key="3">
    <source>
        <dbReference type="ARBA" id="ARBA00004927"/>
    </source>
</evidence>
<evidence type="ECO:0000256" key="8">
    <source>
        <dbReference type="ARBA" id="ARBA00022475"/>
    </source>
</evidence>
<evidence type="ECO:0000256" key="13">
    <source>
        <dbReference type="ARBA" id="ARBA00023098"/>
    </source>
</evidence>
<keyword evidence="15" id="KW-0594">Phospholipid biosynthesis</keyword>
<keyword evidence="11 19" id="KW-0378">Hydrolase</keyword>
<comment type="catalytic activity">
    <reaction evidence="1">
        <text>a CDP-1,2-diacyl-sn-glycerol + H2O = a 1,2-diacyl-sn-glycero-3-phosphate + CMP + 2 H(+)</text>
        <dbReference type="Rhea" id="RHEA:15221"/>
        <dbReference type="ChEBI" id="CHEBI:15377"/>
        <dbReference type="ChEBI" id="CHEBI:15378"/>
        <dbReference type="ChEBI" id="CHEBI:58332"/>
        <dbReference type="ChEBI" id="CHEBI:58608"/>
        <dbReference type="ChEBI" id="CHEBI:60377"/>
        <dbReference type="EC" id="3.6.1.26"/>
    </reaction>
</comment>
<comment type="similarity">
    <text evidence="5">Belongs to the Cdh family.</text>
</comment>
<accession>A0A963Z2W8</accession>
<reference evidence="19 20" key="1">
    <citation type="journal article" date="2021" name="Microorganisms">
        <title>Acidisoma silvae sp. nov. and Acidisomacellulosilytica sp. nov., Two Acidophilic Bacteria Isolated from Decaying Wood, Hydrolyzing Cellulose and Producing Poly-3-hydroxybutyrate.</title>
        <authorList>
            <person name="Mieszkin S."/>
            <person name="Pouder E."/>
            <person name="Uroz S."/>
            <person name="Simon-Colin C."/>
            <person name="Alain K."/>
        </authorList>
    </citation>
    <scope>NUCLEOTIDE SEQUENCE [LARGE SCALE GENOMIC DNA]</scope>
    <source>
        <strain evidence="19 20">HW T5.17</strain>
    </source>
</reference>
<dbReference type="EMBL" id="JAESVA010000003">
    <property type="protein sequence ID" value="MCB8880895.1"/>
    <property type="molecule type" value="Genomic_DNA"/>
</dbReference>